<feature type="transmembrane region" description="Helical" evidence="4">
    <location>
        <begin position="223"/>
        <end position="249"/>
    </location>
</feature>
<dbReference type="InterPro" id="IPR020846">
    <property type="entry name" value="MFS_dom"/>
</dbReference>
<dbReference type="PROSITE" id="PS50850">
    <property type="entry name" value="MFS"/>
    <property type="match status" value="1"/>
</dbReference>
<organism evidence="6 7">
    <name type="scientific">Ancylobacter mangrovi</name>
    <dbReference type="NCBI Taxonomy" id="2972472"/>
    <lineage>
        <taxon>Bacteria</taxon>
        <taxon>Pseudomonadati</taxon>
        <taxon>Pseudomonadota</taxon>
        <taxon>Alphaproteobacteria</taxon>
        <taxon>Hyphomicrobiales</taxon>
        <taxon>Xanthobacteraceae</taxon>
        <taxon>Ancylobacter</taxon>
    </lineage>
</organism>
<evidence type="ECO:0000313" key="6">
    <source>
        <dbReference type="EMBL" id="MCS0495428.1"/>
    </source>
</evidence>
<keyword evidence="1 4" id="KW-0812">Transmembrane</keyword>
<keyword evidence="2 4" id="KW-1133">Transmembrane helix</keyword>
<feature type="transmembrane region" description="Helical" evidence="4">
    <location>
        <begin position="46"/>
        <end position="67"/>
    </location>
</feature>
<evidence type="ECO:0000256" key="2">
    <source>
        <dbReference type="ARBA" id="ARBA00022989"/>
    </source>
</evidence>
<dbReference type="GO" id="GO:0022857">
    <property type="term" value="F:transmembrane transporter activity"/>
    <property type="evidence" value="ECO:0007669"/>
    <property type="project" value="InterPro"/>
</dbReference>
<feature type="transmembrane region" description="Helical" evidence="4">
    <location>
        <begin position="142"/>
        <end position="164"/>
    </location>
</feature>
<dbReference type="PANTHER" id="PTHR43129:SF1">
    <property type="entry name" value="FOSMIDOMYCIN RESISTANCE PROTEIN"/>
    <property type="match status" value="1"/>
</dbReference>
<accession>A0A9X2T6X5</accession>
<dbReference type="SUPFAM" id="SSF103473">
    <property type="entry name" value="MFS general substrate transporter"/>
    <property type="match status" value="1"/>
</dbReference>
<keyword evidence="7" id="KW-1185">Reference proteome</keyword>
<dbReference type="PANTHER" id="PTHR43129">
    <property type="entry name" value="FOSMIDOMYCIN RESISTANCE PROTEIN"/>
    <property type="match status" value="1"/>
</dbReference>
<feature type="transmembrane region" description="Helical" evidence="4">
    <location>
        <begin position="170"/>
        <end position="190"/>
    </location>
</feature>
<comment type="caution">
    <text evidence="6">The sequence shown here is derived from an EMBL/GenBank/DDBJ whole genome shotgun (WGS) entry which is preliminary data.</text>
</comment>
<proteinExistence type="predicted"/>
<feature type="transmembrane region" description="Helical" evidence="4">
    <location>
        <begin position="342"/>
        <end position="363"/>
    </location>
</feature>
<dbReference type="Gene3D" id="1.20.1250.20">
    <property type="entry name" value="MFS general substrate transporter like domains"/>
    <property type="match status" value="2"/>
</dbReference>
<dbReference type="Proteomes" id="UP001151088">
    <property type="component" value="Unassembled WGS sequence"/>
</dbReference>
<evidence type="ECO:0000259" key="5">
    <source>
        <dbReference type="PROSITE" id="PS50850"/>
    </source>
</evidence>
<dbReference type="InterPro" id="IPR036259">
    <property type="entry name" value="MFS_trans_sf"/>
</dbReference>
<evidence type="ECO:0000256" key="4">
    <source>
        <dbReference type="SAM" id="Phobius"/>
    </source>
</evidence>
<dbReference type="EMBL" id="JANTHZ010000003">
    <property type="protein sequence ID" value="MCS0495428.1"/>
    <property type="molecule type" value="Genomic_DNA"/>
</dbReference>
<dbReference type="RefSeq" id="WP_258732538.1">
    <property type="nucleotide sequence ID" value="NZ_JANTHY010000003.1"/>
</dbReference>
<feature type="domain" description="Major facilitator superfamily (MFS) profile" evidence="5">
    <location>
        <begin position="17"/>
        <end position="399"/>
    </location>
</feature>
<dbReference type="AlphaFoldDB" id="A0A9X2T6X5"/>
<gene>
    <name evidence="6" type="ORF">NVS89_09990</name>
</gene>
<evidence type="ECO:0000256" key="1">
    <source>
        <dbReference type="ARBA" id="ARBA00022692"/>
    </source>
</evidence>
<keyword evidence="3 4" id="KW-0472">Membrane</keyword>
<reference evidence="6" key="1">
    <citation type="submission" date="2022-08" db="EMBL/GenBank/DDBJ databases">
        <authorList>
            <person name="Li F."/>
        </authorList>
    </citation>
    <scope>NUCLEOTIDE SEQUENCE</scope>
    <source>
        <strain evidence="6">MQZ15Z-1</strain>
    </source>
</reference>
<feature type="transmembrane region" description="Helical" evidence="4">
    <location>
        <begin position="313"/>
        <end position="335"/>
    </location>
</feature>
<evidence type="ECO:0000313" key="7">
    <source>
        <dbReference type="Proteomes" id="UP001151088"/>
    </source>
</evidence>
<feature type="transmembrane region" description="Helical" evidence="4">
    <location>
        <begin position="104"/>
        <end position="121"/>
    </location>
</feature>
<protein>
    <submittedName>
        <fullName evidence="6">MFS transporter</fullName>
    </submittedName>
</protein>
<feature type="transmembrane region" description="Helical" evidence="4">
    <location>
        <begin position="375"/>
        <end position="393"/>
    </location>
</feature>
<dbReference type="CDD" id="cd17478">
    <property type="entry name" value="MFS_FsR"/>
    <property type="match status" value="1"/>
</dbReference>
<feature type="transmembrane region" description="Helical" evidence="4">
    <location>
        <begin position="261"/>
        <end position="280"/>
    </location>
</feature>
<evidence type="ECO:0000256" key="3">
    <source>
        <dbReference type="ARBA" id="ARBA00023136"/>
    </source>
</evidence>
<dbReference type="GO" id="GO:0005886">
    <property type="term" value="C:plasma membrane"/>
    <property type="evidence" value="ECO:0007669"/>
    <property type="project" value="TreeGrafter"/>
</dbReference>
<feature type="transmembrane region" description="Helical" evidence="4">
    <location>
        <begin position="289"/>
        <end position="307"/>
    </location>
</feature>
<dbReference type="InterPro" id="IPR011701">
    <property type="entry name" value="MFS"/>
</dbReference>
<name>A0A9X2T6X5_9HYPH</name>
<dbReference type="Pfam" id="PF07690">
    <property type="entry name" value="MFS_1"/>
    <property type="match status" value="1"/>
</dbReference>
<sequence length="402" mass="42480">MTMNAPAELARRSAMPVLVALSVAHLLNDMMQSLIPAIYPIIKQTYALDFGQIGLITLAFQISASLLQPAVGLYTDRRPMPNSMAIGMGFTFVGLIGLAYAGSFALLLTAAACVGIGSSIFHPEATRMARSASGGRYGFAQGLFQVGGQFGQAVGPLLAAFIVVPHGQVSLAWFSAVALLAMMILGWTAARHAELDAARPARRAGAPGTEPPARPLRQVLPALLILIALLCSKTAYTASFTSFYTFYLIEQFQVSVQVSQLMLFLFLVSSAAGVLFGGIVGDRIGRNKVIWFSILGALPFTIALPHVGLVATAVLTVVINLIMSSAFAAILVYAIELLPHRVGLIGGFFYGLVFGLGGLAAAALGLLADHYGIDVVYQLCAFLPAFGLLAWFLPSLRSAREA</sequence>